<dbReference type="RefSeq" id="WP_207868034.1">
    <property type="nucleotide sequence ID" value="NZ_CP062222.1"/>
</dbReference>
<feature type="transmembrane region" description="Helical" evidence="1">
    <location>
        <begin position="186"/>
        <end position="204"/>
    </location>
</feature>
<evidence type="ECO:0000313" key="3">
    <source>
        <dbReference type="Proteomes" id="UP000663918"/>
    </source>
</evidence>
<evidence type="ECO:0000256" key="1">
    <source>
        <dbReference type="SAM" id="Phobius"/>
    </source>
</evidence>
<keyword evidence="1" id="KW-1133">Transmembrane helix</keyword>
<dbReference type="KEGG" id="bgoe:IFJ75_10690"/>
<keyword evidence="1" id="KW-0812">Transmembrane</keyword>
<keyword evidence="1" id="KW-0472">Membrane</keyword>
<protein>
    <recommendedName>
        <fullName evidence="4">Urate oxidase N-terminal domain-containing protein</fullName>
    </recommendedName>
</protein>
<feature type="transmembrane region" description="Helical" evidence="1">
    <location>
        <begin position="43"/>
        <end position="69"/>
    </location>
</feature>
<evidence type="ECO:0008006" key="4">
    <source>
        <dbReference type="Google" id="ProtNLM"/>
    </source>
</evidence>
<sequence length="209" mass="23065">MAGLLTNFRTTLILGLILAALLLAAAGFVTPRGLDREFLRVVLNWGLAVSALLWLGLLCYFNFVQFRVWSQIPAEQKQIVNLYITPEALFWVRWASLATILFGACAAVAHAGTYLAKILTFGFFKGFEAGDQAYVVMGVGAWLALLMFVNTWVVIWPNQRRALNIGQGAVELDEDTRAKAARVAMLATRVNLLLSIPMLTYLAVQPLFG</sequence>
<dbReference type="Proteomes" id="UP000663918">
    <property type="component" value="Chromosome"/>
</dbReference>
<gene>
    <name evidence="2" type="ORF">IFJ75_10690</name>
</gene>
<feature type="transmembrane region" description="Helical" evidence="1">
    <location>
        <begin position="133"/>
        <end position="155"/>
    </location>
</feature>
<reference evidence="2" key="1">
    <citation type="submission" date="2020-09" db="EMBL/GenBank/DDBJ databases">
        <title>Brevundimonas sp. LVF2 isolated from a puddle in Goettingen, Germany.</title>
        <authorList>
            <person name="Friedrich I."/>
            <person name="Klassen A."/>
            <person name="Hannes N."/>
            <person name="Schneider D."/>
            <person name="Hertel R."/>
            <person name="Daniel R."/>
        </authorList>
    </citation>
    <scope>NUCLEOTIDE SEQUENCE</scope>
    <source>
        <strain evidence="2">LVF2</strain>
    </source>
</reference>
<dbReference type="EMBL" id="CP062222">
    <property type="protein sequence ID" value="QTC89780.1"/>
    <property type="molecule type" value="Genomic_DNA"/>
</dbReference>
<accession>A0A975BYM9</accession>
<name>A0A975BYM9_9CAUL</name>
<evidence type="ECO:0000313" key="2">
    <source>
        <dbReference type="EMBL" id="QTC89780.1"/>
    </source>
</evidence>
<keyword evidence="3" id="KW-1185">Reference proteome</keyword>
<dbReference type="AlphaFoldDB" id="A0A975BYM9"/>
<organism evidence="2 3">
    <name type="scientific">Brevundimonas goettingensis</name>
    <dbReference type="NCBI Taxonomy" id="2774190"/>
    <lineage>
        <taxon>Bacteria</taxon>
        <taxon>Pseudomonadati</taxon>
        <taxon>Pseudomonadota</taxon>
        <taxon>Alphaproteobacteria</taxon>
        <taxon>Caulobacterales</taxon>
        <taxon>Caulobacteraceae</taxon>
        <taxon>Brevundimonas</taxon>
    </lineage>
</organism>
<proteinExistence type="predicted"/>
<feature type="transmembrane region" description="Helical" evidence="1">
    <location>
        <begin position="90"/>
        <end position="113"/>
    </location>
</feature>